<evidence type="ECO:0000313" key="1">
    <source>
        <dbReference type="EMBL" id="TCC64724.1"/>
    </source>
</evidence>
<dbReference type="OrthoDB" id="8481162at2"/>
<dbReference type="RefSeq" id="WP_131353227.1">
    <property type="nucleotide sequence ID" value="NZ_SJKB01000002.1"/>
</dbReference>
<comment type="caution">
    <text evidence="1">The sequence shown here is derived from an EMBL/GenBank/DDBJ whole genome shotgun (WGS) entry which is preliminary data.</text>
</comment>
<organism evidence="1 2">
    <name type="scientific">Kribbella pittospori</name>
    <dbReference type="NCBI Taxonomy" id="722689"/>
    <lineage>
        <taxon>Bacteria</taxon>
        <taxon>Bacillati</taxon>
        <taxon>Actinomycetota</taxon>
        <taxon>Actinomycetes</taxon>
        <taxon>Propionibacteriales</taxon>
        <taxon>Kribbellaceae</taxon>
        <taxon>Kribbella</taxon>
    </lineage>
</organism>
<gene>
    <name evidence="1" type="ORF">E0H73_10195</name>
</gene>
<evidence type="ECO:0000313" key="2">
    <source>
        <dbReference type="Proteomes" id="UP000291144"/>
    </source>
</evidence>
<evidence type="ECO:0008006" key="3">
    <source>
        <dbReference type="Google" id="ProtNLM"/>
    </source>
</evidence>
<dbReference type="AlphaFoldDB" id="A0A4R0KY79"/>
<sequence length="136" mass="14951">MTENAIDKLRSLEPLLGTWRVEGPESSGTVQYAWAEFGGWLVQQVDLGAGDTANRGVEYIGYDKETDSIRSHFFGGSGEILEYTYVLDGKELTIYFGGPESPAKFVGAFNDDFTRNTGAWAWPGGGYESTMTKQTD</sequence>
<reference evidence="1 2" key="1">
    <citation type="submission" date="2019-02" db="EMBL/GenBank/DDBJ databases">
        <title>Kribbella capetownensis sp. nov. and Kribbella speibonae sp. nov., isolated from soil.</title>
        <authorList>
            <person name="Curtis S.M."/>
            <person name="Norton I."/>
            <person name="Everest G.J."/>
            <person name="Meyers P.R."/>
        </authorList>
    </citation>
    <scope>NUCLEOTIDE SEQUENCE [LARGE SCALE GENOMIC DNA]</scope>
    <source>
        <strain evidence="1 2">NRRL B-24813</strain>
    </source>
</reference>
<dbReference type="EMBL" id="SJKB01000002">
    <property type="protein sequence ID" value="TCC64724.1"/>
    <property type="molecule type" value="Genomic_DNA"/>
</dbReference>
<dbReference type="Proteomes" id="UP000291144">
    <property type="component" value="Unassembled WGS sequence"/>
</dbReference>
<proteinExistence type="predicted"/>
<keyword evidence="2" id="KW-1185">Reference proteome</keyword>
<name>A0A4R0KY79_9ACTN</name>
<protein>
    <recommendedName>
        <fullName evidence="3">DUF1579 domain-containing protein</fullName>
    </recommendedName>
</protein>
<accession>A0A4R0KY79</accession>